<reference evidence="1 2" key="2">
    <citation type="submission" date="2020-04" db="EMBL/GenBank/DDBJ databases">
        <title>Complete genome sequence of Alteromonas pelagimontana 5.12T.</title>
        <authorList>
            <person name="Sinha R.K."/>
            <person name="Krishnan K.P."/>
            <person name="Kurian J.P."/>
        </authorList>
    </citation>
    <scope>NUCLEOTIDE SEQUENCE [LARGE SCALE GENOMIC DNA]</scope>
    <source>
        <strain evidence="1 2">5.12</strain>
    </source>
</reference>
<accession>A0A6M4ME69</accession>
<dbReference type="Proteomes" id="UP000219285">
    <property type="component" value="Chromosome"/>
</dbReference>
<sequence>MTQHVLLNNAQHQHIKVINQFHAQYGDNVAGAMVFPTEFVELQKEYPIVFRRDAETEKYQAMALLGIQQGENLYLDESLDSGWAAHYIPATLARGPFLIGFQTQQENGGTQKVPVIHIDMDHPKVNEQKGRALFLEHGGNSPYLEHVSTILKNMHQGIAANDAMFAAFNEYELIEPVNIEIELDNGEKSRLVGNYTINDSKLQSLNAEQLAKLHHAGFLQLAFAVVASMSNIRKLIEMKNRRDRG</sequence>
<keyword evidence="2" id="KW-1185">Reference proteome</keyword>
<evidence type="ECO:0000313" key="2">
    <source>
        <dbReference type="Proteomes" id="UP000219285"/>
    </source>
</evidence>
<gene>
    <name evidence="1" type="ORF">CA267_011280</name>
</gene>
<dbReference type="EMBL" id="CP052766">
    <property type="protein sequence ID" value="QJR81317.1"/>
    <property type="molecule type" value="Genomic_DNA"/>
</dbReference>
<dbReference type="OrthoDB" id="8888710at2"/>
<protein>
    <submittedName>
        <fullName evidence="1">SapC family protein</fullName>
    </submittedName>
</protein>
<dbReference type="AlphaFoldDB" id="A0A6M4ME69"/>
<dbReference type="Pfam" id="PF07277">
    <property type="entry name" value="SapC"/>
    <property type="match status" value="1"/>
</dbReference>
<dbReference type="KEGG" id="apel:CA267_011280"/>
<dbReference type="RefSeq" id="WP_075607388.1">
    <property type="nucleotide sequence ID" value="NZ_CP052766.1"/>
</dbReference>
<dbReference type="InterPro" id="IPR010836">
    <property type="entry name" value="SapC"/>
</dbReference>
<proteinExistence type="predicted"/>
<organism evidence="1 2">
    <name type="scientific">Alteromonas pelagimontana</name>
    <dbReference type="NCBI Taxonomy" id="1858656"/>
    <lineage>
        <taxon>Bacteria</taxon>
        <taxon>Pseudomonadati</taxon>
        <taxon>Pseudomonadota</taxon>
        <taxon>Gammaproteobacteria</taxon>
        <taxon>Alteromonadales</taxon>
        <taxon>Alteromonadaceae</taxon>
        <taxon>Alteromonas/Salinimonas group</taxon>
        <taxon>Alteromonas</taxon>
    </lineage>
</organism>
<evidence type="ECO:0000313" key="1">
    <source>
        <dbReference type="EMBL" id="QJR81317.1"/>
    </source>
</evidence>
<name>A0A6M4ME69_9ALTE</name>
<reference evidence="2" key="1">
    <citation type="submission" date="2014-12" db="EMBL/GenBank/DDBJ databases">
        <title>Complete genome sequence of a multi-drug resistant Klebsiella pneumoniae.</title>
        <authorList>
            <person name="Hua X."/>
            <person name="Chen Q."/>
            <person name="Li X."/>
            <person name="Feng Y."/>
            <person name="Ruan Z."/>
            <person name="Yu Y."/>
        </authorList>
    </citation>
    <scope>NUCLEOTIDE SEQUENCE [LARGE SCALE GENOMIC DNA]</scope>
    <source>
        <strain evidence="2">5.12</strain>
    </source>
</reference>